<protein>
    <submittedName>
        <fullName evidence="2">Putative secreted protein</fullName>
    </submittedName>
</protein>
<sequence>MVFMAILICGSVLSFTSLVEGAGLRCFRTVVCLRETNDSNLPPYGLIFYPLAHSATRNVRLGTPRKRKDRSAKWRLSAKKPLFIERRTKVKFTEIVTALGIDQTLVRRFTM</sequence>
<dbReference type="EMBL" id="GGFL01010900">
    <property type="protein sequence ID" value="MBW75078.1"/>
    <property type="molecule type" value="Transcribed_RNA"/>
</dbReference>
<accession>A0A2M4DDA4</accession>
<name>A0A2M4DDA4_ANODA</name>
<organism evidence="2">
    <name type="scientific">Anopheles darlingi</name>
    <name type="common">Mosquito</name>
    <dbReference type="NCBI Taxonomy" id="43151"/>
    <lineage>
        <taxon>Eukaryota</taxon>
        <taxon>Metazoa</taxon>
        <taxon>Ecdysozoa</taxon>
        <taxon>Arthropoda</taxon>
        <taxon>Hexapoda</taxon>
        <taxon>Insecta</taxon>
        <taxon>Pterygota</taxon>
        <taxon>Neoptera</taxon>
        <taxon>Endopterygota</taxon>
        <taxon>Diptera</taxon>
        <taxon>Nematocera</taxon>
        <taxon>Culicoidea</taxon>
        <taxon>Culicidae</taxon>
        <taxon>Anophelinae</taxon>
        <taxon>Anopheles</taxon>
    </lineage>
</organism>
<dbReference type="AlphaFoldDB" id="A0A2M4DDA4"/>
<feature type="signal peptide" evidence="1">
    <location>
        <begin position="1"/>
        <end position="21"/>
    </location>
</feature>
<evidence type="ECO:0000313" key="2">
    <source>
        <dbReference type="EMBL" id="MBW75078.1"/>
    </source>
</evidence>
<proteinExistence type="predicted"/>
<feature type="chain" id="PRO_5014798683" evidence="1">
    <location>
        <begin position="22"/>
        <end position="111"/>
    </location>
</feature>
<evidence type="ECO:0000256" key="1">
    <source>
        <dbReference type="SAM" id="SignalP"/>
    </source>
</evidence>
<keyword evidence="1" id="KW-0732">Signal</keyword>
<reference evidence="2" key="1">
    <citation type="submission" date="2018-01" db="EMBL/GenBank/DDBJ databases">
        <title>An insight into the sialome of Amazonian anophelines.</title>
        <authorList>
            <person name="Ribeiro J.M."/>
            <person name="Scarpassa V."/>
            <person name="Calvo E."/>
        </authorList>
    </citation>
    <scope>NUCLEOTIDE SEQUENCE</scope>
</reference>